<dbReference type="Proteomes" id="UP000234681">
    <property type="component" value="Chromosome 4"/>
</dbReference>
<reference evidence="2" key="1">
    <citation type="submission" date="2005-09" db="EMBL/GenBank/DDBJ databases">
        <authorList>
            <person name="Mural R.J."/>
            <person name="Li P.W."/>
            <person name="Adams M.D."/>
            <person name="Amanatides P.G."/>
            <person name="Baden-Tillson H."/>
            <person name="Barnstead M."/>
            <person name="Chin S.H."/>
            <person name="Dew I."/>
            <person name="Evans C.A."/>
            <person name="Ferriera S."/>
            <person name="Flanigan M."/>
            <person name="Fosler C."/>
            <person name="Glodek A."/>
            <person name="Gu Z."/>
            <person name="Holt R.A."/>
            <person name="Jennings D."/>
            <person name="Kraft C.L."/>
            <person name="Lu F."/>
            <person name="Nguyen T."/>
            <person name="Nusskern D.R."/>
            <person name="Pfannkoch C.M."/>
            <person name="Sitter C."/>
            <person name="Sutton G.G."/>
            <person name="Venter J.C."/>
            <person name="Wang Z."/>
            <person name="Woodage T."/>
            <person name="Zheng X.H."/>
            <person name="Zhong F."/>
        </authorList>
    </citation>
    <scope>NUCLEOTIDE SEQUENCE [LARGE SCALE GENOMIC DNA]</scope>
    <source>
        <strain>BN</strain>
        <strain evidence="2">Sprague-Dawley</strain>
    </source>
</reference>
<organism evidence="1 2">
    <name type="scientific">Rattus norvegicus</name>
    <name type="common">Rat</name>
    <dbReference type="NCBI Taxonomy" id="10116"/>
    <lineage>
        <taxon>Eukaryota</taxon>
        <taxon>Metazoa</taxon>
        <taxon>Chordata</taxon>
        <taxon>Craniata</taxon>
        <taxon>Vertebrata</taxon>
        <taxon>Euteleostomi</taxon>
        <taxon>Mammalia</taxon>
        <taxon>Eutheria</taxon>
        <taxon>Euarchontoglires</taxon>
        <taxon>Glires</taxon>
        <taxon>Rodentia</taxon>
        <taxon>Myomorpha</taxon>
        <taxon>Muroidea</taxon>
        <taxon>Muridae</taxon>
        <taxon>Murinae</taxon>
        <taxon>Rattus</taxon>
    </lineage>
</organism>
<evidence type="ECO:0000313" key="2">
    <source>
        <dbReference type="Proteomes" id="UP000234681"/>
    </source>
</evidence>
<proteinExistence type="predicted"/>
<dbReference type="AlphaFoldDB" id="A6K2B5"/>
<accession>A6K2B5</accession>
<evidence type="ECO:0000313" key="1">
    <source>
        <dbReference type="EMBL" id="EDL84397.1"/>
    </source>
</evidence>
<name>A6K2B5_RAT</name>
<gene>
    <name evidence="1" type="ORF">rCG_41027</name>
</gene>
<dbReference type="EMBL" id="CH474013">
    <property type="protein sequence ID" value="EDL84397.1"/>
    <property type="molecule type" value="Genomic_DNA"/>
</dbReference>
<protein>
    <submittedName>
        <fullName evidence="1">RCG41027</fullName>
    </submittedName>
</protein>
<sequence>MKHGMLVYMKVLCMLQNNFKLPTTVSEIKLRGREMTTWVTDTFYKEIHNIICR</sequence>